<dbReference type="PROSITE" id="PS50977">
    <property type="entry name" value="HTH_TETR_2"/>
    <property type="match status" value="2"/>
</dbReference>
<dbReference type="PRINTS" id="PR00455">
    <property type="entry name" value="HTHTETR"/>
</dbReference>
<comment type="caution">
    <text evidence="5">The sequence shown here is derived from an EMBL/GenBank/DDBJ whole genome shotgun (WGS) entry which is preliminary data.</text>
</comment>
<dbReference type="Gene3D" id="1.10.10.60">
    <property type="entry name" value="Homeodomain-like"/>
    <property type="match status" value="2"/>
</dbReference>
<feature type="DNA-binding region" description="H-T-H motif" evidence="2">
    <location>
        <begin position="37"/>
        <end position="56"/>
    </location>
</feature>
<feature type="DNA-binding region" description="H-T-H motif" evidence="2">
    <location>
        <begin position="243"/>
        <end position="262"/>
    </location>
</feature>
<name>A0ABU7MZ01_9ACTN</name>
<evidence type="ECO:0000313" key="6">
    <source>
        <dbReference type="Proteomes" id="UP001335729"/>
    </source>
</evidence>
<dbReference type="PROSITE" id="PS01081">
    <property type="entry name" value="HTH_TETR_1"/>
    <property type="match status" value="1"/>
</dbReference>
<dbReference type="PANTHER" id="PTHR30055">
    <property type="entry name" value="HTH-TYPE TRANSCRIPTIONAL REGULATOR RUTR"/>
    <property type="match status" value="1"/>
</dbReference>
<evidence type="ECO:0000259" key="4">
    <source>
        <dbReference type="PROSITE" id="PS50977"/>
    </source>
</evidence>
<feature type="domain" description="HTH tetR-type" evidence="4">
    <location>
        <begin position="14"/>
        <end position="74"/>
    </location>
</feature>
<accession>A0ABU7MZ01</accession>
<evidence type="ECO:0000313" key="5">
    <source>
        <dbReference type="EMBL" id="MEE4025557.1"/>
    </source>
</evidence>
<gene>
    <name evidence="5" type="ORF">V1Y59_20905</name>
</gene>
<dbReference type="InterPro" id="IPR023772">
    <property type="entry name" value="DNA-bd_HTH_TetR-type_CS"/>
</dbReference>
<evidence type="ECO:0000256" key="2">
    <source>
        <dbReference type="PROSITE-ProRule" id="PRU00335"/>
    </source>
</evidence>
<proteinExistence type="predicted"/>
<dbReference type="Gene3D" id="1.10.357.10">
    <property type="entry name" value="Tetracycline Repressor, domain 2"/>
    <property type="match status" value="2"/>
</dbReference>
<dbReference type="InterPro" id="IPR009057">
    <property type="entry name" value="Homeodomain-like_sf"/>
</dbReference>
<keyword evidence="1 2" id="KW-0238">DNA-binding</keyword>
<dbReference type="Proteomes" id="UP001335729">
    <property type="component" value="Unassembled WGS sequence"/>
</dbReference>
<sequence>MTTASAEDRRVRPKDRKQRILATAAELFRTSGYHSVSMSDIAAGVGIVPSALYRHYRNKQELLVAVFDNALSRYEETLADCDDPFECVSRVVGIADDSQAMDQLWSRDRGHLRPADRALLRLRIVGVSESLEKAIAQGAGPAGVPSRVAAWAVLAIVNWPGHRPLPVPAGDRQRMMLTAVRAVVNACRGDGEEPHQWPANGTVDESSPVPTEPATGLLPVARREALLNAAITMFAVDGYANVSLDDIGEVVGIAGPSVYNHFASKRELLVCGVNRAFDAMWLELGRVLSQTTDPAIALDMLVSGYARFAQAHWDLIAVCLSHTVMLDPDEMMALARTYLDYVGEWRRLVQLCRPELRADEAQTLVDLTLAVMDGVVRVDGLRGPELPGHAHRLAKAVLQAPLVT</sequence>
<dbReference type="PANTHER" id="PTHR30055:SF237">
    <property type="entry name" value="TRANSCRIPTIONAL REPRESSOR MCE3R"/>
    <property type="match status" value="1"/>
</dbReference>
<dbReference type="InterPro" id="IPR050109">
    <property type="entry name" value="HTH-type_TetR-like_transc_reg"/>
</dbReference>
<protein>
    <submittedName>
        <fullName evidence="5">TetR/AcrR family transcriptional regulator</fullName>
    </submittedName>
</protein>
<organism evidence="5 6">
    <name type="scientific">Gordonia prachuapensis</name>
    <dbReference type="NCBI Taxonomy" id="3115651"/>
    <lineage>
        <taxon>Bacteria</taxon>
        <taxon>Bacillati</taxon>
        <taxon>Actinomycetota</taxon>
        <taxon>Actinomycetes</taxon>
        <taxon>Mycobacteriales</taxon>
        <taxon>Gordoniaceae</taxon>
        <taxon>Gordonia</taxon>
    </lineage>
</organism>
<dbReference type="RefSeq" id="WP_330506964.1">
    <property type="nucleotide sequence ID" value="NZ_JAZDUE010000021.1"/>
</dbReference>
<reference evidence="5 6" key="1">
    <citation type="submission" date="2024-01" db="EMBL/GenBank/DDBJ databases">
        <title>Draft genome sequence of Gordonia sp. PKS22-38.</title>
        <authorList>
            <person name="Suphannarot A."/>
            <person name="Mingma R."/>
        </authorList>
    </citation>
    <scope>NUCLEOTIDE SEQUENCE [LARGE SCALE GENOMIC DNA]</scope>
    <source>
        <strain evidence="5 6">PKS22-38</strain>
    </source>
</reference>
<feature type="domain" description="HTH tetR-type" evidence="4">
    <location>
        <begin position="220"/>
        <end position="280"/>
    </location>
</feature>
<dbReference type="EMBL" id="JAZDUE010000021">
    <property type="protein sequence ID" value="MEE4025557.1"/>
    <property type="molecule type" value="Genomic_DNA"/>
</dbReference>
<dbReference type="SUPFAM" id="SSF46689">
    <property type="entry name" value="Homeodomain-like"/>
    <property type="match status" value="2"/>
</dbReference>
<dbReference type="Pfam" id="PF00440">
    <property type="entry name" value="TetR_N"/>
    <property type="match status" value="2"/>
</dbReference>
<feature type="region of interest" description="Disordered" evidence="3">
    <location>
        <begin position="192"/>
        <end position="211"/>
    </location>
</feature>
<dbReference type="InterPro" id="IPR001647">
    <property type="entry name" value="HTH_TetR"/>
</dbReference>
<evidence type="ECO:0000256" key="1">
    <source>
        <dbReference type="ARBA" id="ARBA00023125"/>
    </source>
</evidence>
<evidence type="ECO:0000256" key="3">
    <source>
        <dbReference type="SAM" id="MobiDB-lite"/>
    </source>
</evidence>
<keyword evidence="6" id="KW-1185">Reference proteome</keyword>